<keyword evidence="4" id="KW-1185">Reference proteome</keyword>
<dbReference type="AlphaFoldDB" id="E0TE82"/>
<reference evidence="3 4" key="2">
    <citation type="journal article" date="2011" name="J. Bacteriol.">
        <title>Complete genome sequence of strain HTCC2503T of Parvularcula bermudensis, the type species of the order "Parvularculales" in the class Alphaproteobacteria.</title>
        <authorList>
            <person name="Oh H.M."/>
            <person name="Kang I."/>
            <person name="Vergin K.L."/>
            <person name="Kang D."/>
            <person name="Rhee K.H."/>
            <person name="Giovannoni S.J."/>
            <person name="Cho J.C."/>
        </authorList>
    </citation>
    <scope>NUCLEOTIDE SEQUENCE [LARGE SCALE GENOMIC DNA]</scope>
    <source>
        <strain evidence="4">ATCC BAA-594 / HTCC2503 / KCTC 12087</strain>
    </source>
</reference>
<gene>
    <name evidence="3" type="ordered locus">PB2503_06957</name>
</gene>
<feature type="transmembrane region" description="Helical" evidence="2">
    <location>
        <begin position="38"/>
        <end position="56"/>
    </location>
</feature>
<evidence type="ECO:0000256" key="1">
    <source>
        <dbReference type="SAM" id="MobiDB-lite"/>
    </source>
</evidence>
<dbReference type="InterPro" id="IPR031876">
    <property type="entry name" value="DUF4760"/>
</dbReference>
<accession>E0TE82</accession>
<keyword evidence="2" id="KW-1133">Transmembrane helix</keyword>
<dbReference type="EMBL" id="CP002156">
    <property type="protein sequence ID" value="ADM09457.1"/>
    <property type="molecule type" value="Genomic_DNA"/>
</dbReference>
<organism evidence="3 4">
    <name type="scientific">Parvularcula bermudensis (strain ATCC BAA-594 / HTCC2503 / KCTC 12087)</name>
    <dbReference type="NCBI Taxonomy" id="314260"/>
    <lineage>
        <taxon>Bacteria</taxon>
        <taxon>Pseudomonadati</taxon>
        <taxon>Pseudomonadota</taxon>
        <taxon>Alphaproteobacteria</taxon>
        <taxon>Parvularculales</taxon>
        <taxon>Parvularculaceae</taxon>
        <taxon>Parvularcula</taxon>
    </lineage>
</organism>
<feature type="transmembrane region" description="Helical" evidence="2">
    <location>
        <begin position="6"/>
        <end position="26"/>
    </location>
</feature>
<dbReference type="Proteomes" id="UP000001302">
    <property type="component" value="Chromosome"/>
</dbReference>
<name>E0TE82_PARBH</name>
<keyword evidence="2" id="KW-0472">Membrane</keyword>
<proteinExistence type="predicted"/>
<evidence type="ECO:0000313" key="3">
    <source>
        <dbReference type="EMBL" id="ADM09457.1"/>
    </source>
</evidence>
<protein>
    <submittedName>
        <fullName evidence="3">Uncharacterized protein</fullName>
    </submittedName>
</protein>
<reference evidence="4" key="1">
    <citation type="submission" date="2010-08" db="EMBL/GenBank/DDBJ databases">
        <title>Genome sequence of Parvularcula bermudensis HTCC2503.</title>
        <authorList>
            <person name="Kang D.-M."/>
            <person name="Oh H.-M."/>
            <person name="Cho J.-C."/>
        </authorList>
    </citation>
    <scope>NUCLEOTIDE SEQUENCE [LARGE SCALE GENOMIC DNA]</scope>
    <source>
        <strain evidence="4">ATCC BAA-594 / HTCC2503 / KCTC 12087</strain>
    </source>
</reference>
<dbReference type="Pfam" id="PF15956">
    <property type="entry name" value="DUF4760"/>
    <property type="match status" value="1"/>
</dbReference>
<dbReference type="RefSeq" id="WP_013300431.1">
    <property type="nucleotide sequence ID" value="NC_014414.1"/>
</dbReference>
<keyword evidence="2" id="KW-0812">Transmembrane</keyword>
<evidence type="ECO:0000313" key="4">
    <source>
        <dbReference type="Proteomes" id="UP000001302"/>
    </source>
</evidence>
<feature type="region of interest" description="Disordered" evidence="1">
    <location>
        <begin position="188"/>
        <end position="208"/>
    </location>
</feature>
<feature type="compositionally biased region" description="Basic and acidic residues" evidence="1">
    <location>
        <begin position="188"/>
        <end position="197"/>
    </location>
</feature>
<evidence type="ECO:0000256" key="2">
    <source>
        <dbReference type="SAM" id="Phobius"/>
    </source>
</evidence>
<dbReference type="HOGENOM" id="CLU_1319895_0_0_5"/>
<sequence>MASRSLPFLFTIVAIILGVIVLYVGLRMIGVSNDTIRTLASLISALVIPATLFWVGQNLSKRRNTIDLIKSLTTTPEIMSRMQRLYEFRKYSEGTGTADPYTGDTQKLIYDHVVVLNFFEGVCREIEDKQVDERLIYVSSSNTIVGVRRVLLRRLNTLLQEDQDKDYEALIRVSNRFIQQADERHETIQYKIPDRQQADTPPPPPNRG</sequence>
<dbReference type="KEGG" id="pbr:PB2503_06957"/>